<dbReference type="EMBL" id="FCQH01000003">
    <property type="protein sequence ID" value="CVK88378.1"/>
    <property type="molecule type" value="Genomic_DNA"/>
</dbReference>
<feature type="domain" description="Aminoglycoside phosphotransferase" evidence="1">
    <location>
        <begin position="305"/>
        <end position="344"/>
    </location>
</feature>
<gene>
    <name evidence="2" type="ORF">FMAN_04945</name>
</gene>
<evidence type="ECO:0000313" key="2">
    <source>
        <dbReference type="EMBL" id="CVK88378.1"/>
    </source>
</evidence>
<evidence type="ECO:0000313" key="3">
    <source>
        <dbReference type="Proteomes" id="UP000184255"/>
    </source>
</evidence>
<keyword evidence="3" id="KW-1185">Reference proteome</keyword>
<dbReference type="InterPro" id="IPR002575">
    <property type="entry name" value="Aminoglycoside_PTrfase"/>
</dbReference>
<dbReference type="InterPro" id="IPR051678">
    <property type="entry name" value="AGP_Transferase"/>
</dbReference>
<dbReference type="Gene3D" id="3.90.1200.10">
    <property type="match status" value="1"/>
</dbReference>
<organism evidence="2 3">
    <name type="scientific">Fusarium mangiferae</name>
    <name type="common">Mango malformation disease fungus</name>
    <dbReference type="NCBI Taxonomy" id="192010"/>
    <lineage>
        <taxon>Eukaryota</taxon>
        <taxon>Fungi</taxon>
        <taxon>Dikarya</taxon>
        <taxon>Ascomycota</taxon>
        <taxon>Pezizomycotina</taxon>
        <taxon>Sordariomycetes</taxon>
        <taxon>Hypocreomycetidae</taxon>
        <taxon>Hypocreales</taxon>
        <taxon>Nectriaceae</taxon>
        <taxon>Fusarium</taxon>
        <taxon>Fusarium fujikuroi species complex</taxon>
    </lineage>
</organism>
<dbReference type="RefSeq" id="XP_041679165.1">
    <property type="nucleotide sequence ID" value="XM_041828288.1"/>
</dbReference>
<proteinExistence type="predicted"/>
<comment type="caution">
    <text evidence="2">The sequence shown here is derived from an EMBL/GenBank/DDBJ whole genome shotgun (WGS) entry which is preliminary data.</text>
</comment>
<dbReference type="VEuPathDB" id="FungiDB:FMAN_04945"/>
<dbReference type="SUPFAM" id="SSF56112">
    <property type="entry name" value="Protein kinase-like (PK-like)"/>
    <property type="match status" value="1"/>
</dbReference>
<accession>A0A1L7SP98</accession>
<dbReference type="AlphaFoldDB" id="A0A1L7SP98"/>
<evidence type="ECO:0000259" key="1">
    <source>
        <dbReference type="Pfam" id="PF01636"/>
    </source>
</evidence>
<reference evidence="3" key="1">
    <citation type="journal article" date="2016" name="Genome Biol. Evol.">
        <title>Comparative 'omics' of the Fusarium fujikuroi species complex highlights differences in genetic potential and metabolite synthesis.</title>
        <authorList>
            <person name="Niehaus E.-M."/>
            <person name="Muensterkoetter M."/>
            <person name="Proctor R.H."/>
            <person name="Brown D.W."/>
            <person name="Sharon A."/>
            <person name="Idan Y."/>
            <person name="Oren-Young L."/>
            <person name="Sieber C.M."/>
            <person name="Novak O."/>
            <person name="Pencik A."/>
            <person name="Tarkowska D."/>
            <person name="Hromadova K."/>
            <person name="Freeman S."/>
            <person name="Maymon M."/>
            <person name="Elazar M."/>
            <person name="Youssef S.A."/>
            <person name="El-Shabrawy E.S.M."/>
            <person name="Shalaby A.B.A."/>
            <person name="Houterman P."/>
            <person name="Brock N.L."/>
            <person name="Burkhardt I."/>
            <person name="Tsavkelova E.A."/>
            <person name="Dickschat J.S."/>
            <person name="Galuszka P."/>
            <person name="Gueldener U."/>
            <person name="Tudzynski B."/>
        </authorList>
    </citation>
    <scope>NUCLEOTIDE SEQUENCE [LARGE SCALE GENOMIC DNA]</scope>
    <source>
        <strain evidence="3">MRC7560</strain>
    </source>
</reference>
<sequence>MPVPPSRPRISRWAKFNLEALLLLAEKLRGRSCTCDESQGPKSGSLNWVIFITFDDGVQWVFRSPRYDTHMFSDETASKILISEASTLKYLETHCQIPVPKVYSYSGTHENDIGIPYILQSKASGRPLSDYRWTEPVIQPPNIRHPISQLPLSESDRERMMNQLGAIMSRLSKVHFTKIGSLLEDDTGGFLVGECLSPVLTWQSRDSLEKEIERGPFAEEPVYLRSLISAFTSHAEELSLTPYLFFSPLPKPADYPTWDSFRAATDRRGDFIVVGDKLEGSKNRLDYCIAGQILEEMVPRLSSELTTFSISHPDLHTGNIFVDEDLNITCIIDWGSATTGPMTELLATPGLAGSSKPPSLALTAAFQAGFSQGSPNISRDMWERAEMIWHFSRVVRLLSGQDLPLFRRLYDLVYKTKLVNPSDSRDYGWLFCQRAMTASNKKLFAKLKEDDLTEDEVKAREKEVFSGDELDRLAVARKLTLMSEMNPGFIGDRRLWLWVEEALEEPKYDNQNEKGCNYR</sequence>
<name>A0A1L7SP98_FUSMA</name>
<dbReference type="Proteomes" id="UP000184255">
    <property type="component" value="Unassembled WGS sequence"/>
</dbReference>
<dbReference type="PANTHER" id="PTHR21310">
    <property type="entry name" value="AMINOGLYCOSIDE PHOSPHOTRANSFERASE-RELATED-RELATED"/>
    <property type="match status" value="1"/>
</dbReference>
<dbReference type="PANTHER" id="PTHR21310:SF15">
    <property type="entry name" value="AMINOGLYCOSIDE PHOSPHOTRANSFERASE DOMAIN-CONTAINING PROTEIN"/>
    <property type="match status" value="1"/>
</dbReference>
<dbReference type="GeneID" id="65084213"/>
<dbReference type="InterPro" id="IPR011009">
    <property type="entry name" value="Kinase-like_dom_sf"/>
</dbReference>
<protein>
    <recommendedName>
        <fullName evidence="1">Aminoglycoside phosphotransferase domain-containing protein</fullName>
    </recommendedName>
</protein>
<dbReference type="Pfam" id="PF01636">
    <property type="entry name" value="APH"/>
    <property type="match status" value="1"/>
</dbReference>